<dbReference type="AlphaFoldDB" id="A0A2D2LUF5"/>
<evidence type="ECO:0000313" key="1">
    <source>
        <dbReference type="EMBL" id="ATR78661.1"/>
    </source>
</evidence>
<gene>
    <name evidence="1" type="ORF">NP7_04960</name>
</gene>
<protein>
    <submittedName>
        <fullName evidence="1">Uncharacterized protein</fullName>
    </submittedName>
</protein>
<sequence>MLVTQTDTNTPTIDSTLDNQTRTKNNTIIDLLALITDTMPQWKVHRCQVTDGVISQHLPMKFIYHYEYLSDLLKLQHPLNGQLLASFDRLLTREQFAQMLGIHLSQVVNPWQIKFAGKLVVFYQQPDIALRLHWVNTSKTFEPIYLSAKLSKTEALSYAIENAFTNWQIIGVEIIQKNPQVELVYDSDDTNGTQSILPSTQFVPVPTPLAHWMMAYFQSHPVIANEWLALIKSEAQSYAQTQLFIAAP</sequence>
<organism evidence="1 2">
    <name type="scientific">Faucicola osloensis</name>
    <name type="common">Moraxella osloensis</name>
    <dbReference type="NCBI Taxonomy" id="34062"/>
    <lineage>
        <taxon>Bacteria</taxon>
        <taxon>Pseudomonadati</taxon>
        <taxon>Pseudomonadota</taxon>
        <taxon>Gammaproteobacteria</taxon>
        <taxon>Moraxellales</taxon>
        <taxon>Moraxellaceae</taxon>
        <taxon>Faucicola</taxon>
    </lineage>
</organism>
<dbReference type="RefSeq" id="WP_100269934.1">
    <property type="nucleotide sequence ID" value="NZ_CP024443.1"/>
</dbReference>
<accession>A0A2D2LUF5</accession>
<evidence type="ECO:0000313" key="2">
    <source>
        <dbReference type="Proteomes" id="UP000229340"/>
    </source>
</evidence>
<reference evidence="2" key="1">
    <citation type="submission" date="2017-11" db="EMBL/GenBank/DDBJ databases">
        <title>Complete genome sequence of Moraxella osloensis NP7 isolated from human skin.</title>
        <authorList>
            <person name="Lee K."/>
            <person name="Lim J.Y."/>
            <person name="Hwang I."/>
        </authorList>
    </citation>
    <scope>NUCLEOTIDE SEQUENCE [LARGE SCALE GENOMIC DNA]</scope>
    <source>
        <strain evidence="2">NP7</strain>
    </source>
</reference>
<dbReference type="EMBL" id="CP024443">
    <property type="protein sequence ID" value="ATR78661.1"/>
    <property type="molecule type" value="Genomic_DNA"/>
</dbReference>
<name>A0A2D2LUF5_FAUOS</name>
<proteinExistence type="predicted"/>
<dbReference type="Proteomes" id="UP000229340">
    <property type="component" value="Chromosome"/>
</dbReference>
<dbReference type="STRING" id="34062.AXE82_01080"/>